<feature type="compositionally biased region" description="Low complexity" evidence="13">
    <location>
        <begin position="242"/>
        <end position="253"/>
    </location>
</feature>
<dbReference type="InterPro" id="IPR001841">
    <property type="entry name" value="Znf_RING"/>
</dbReference>
<evidence type="ECO:0000256" key="8">
    <source>
        <dbReference type="ARBA" id="ARBA00022737"/>
    </source>
</evidence>
<evidence type="ECO:0000313" key="16">
    <source>
        <dbReference type="EMBL" id="CAG1849279.1"/>
    </source>
</evidence>
<dbReference type="InterPro" id="IPR013083">
    <property type="entry name" value="Znf_RING/FYVE/PHD"/>
</dbReference>
<dbReference type="PANTHER" id="PTHR11685">
    <property type="entry name" value="RBR FAMILY RING FINGER AND IBR DOMAIN-CONTAINING"/>
    <property type="match status" value="1"/>
</dbReference>
<keyword evidence="6" id="KW-0808">Transferase</keyword>
<dbReference type="GO" id="GO:0016567">
    <property type="term" value="P:protein ubiquitination"/>
    <property type="evidence" value="ECO:0007669"/>
    <property type="project" value="InterPro"/>
</dbReference>
<keyword evidence="9 12" id="KW-0863">Zinc-finger</keyword>
<dbReference type="EC" id="2.3.2.31" evidence="5"/>
<comment type="cofactor">
    <cofactor evidence="2">
        <name>Zn(2+)</name>
        <dbReference type="ChEBI" id="CHEBI:29105"/>
    </cofactor>
</comment>
<gene>
    <name evidence="16" type="ORF">GSMUA_208650.1</name>
</gene>
<evidence type="ECO:0000256" key="13">
    <source>
        <dbReference type="SAM" id="MobiDB-lite"/>
    </source>
</evidence>
<dbReference type="InterPro" id="IPR017907">
    <property type="entry name" value="Znf_RING_CS"/>
</dbReference>
<proteinExistence type="inferred from homology"/>
<dbReference type="Gene3D" id="1.20.120.1750">
    <property type="match status" value="1"/>
</dbReference>
<dbReference type="PROSITE" id="PS00518">
    <property type="entry name" value="ZF_RING_1"/>
    <property type="match status" value="1"/>
</dbReference>
<keyword evidence="11" id="KW-0862">Zinc</keyword>
<dbReference type="InterPro" id="IPR031127">
    <property type="entry name" value="E3_UB_ligase_RBR"/>
</dbReference>
<evidence type="ECO:0000259" key="14">
    <source>
        <dbReference type="PROSITE" id="PS50089"/>
    </source>
</evidence>
<comment type="catalytic activity">
    <reaction evidence="1">
        <text>[E2 ubiquitin-conjugating enzyme]-S-ubiquitinyl-L-cysteine + [acceptor protein]-L-lysine = [E2 ubiquitin-conjugating enzyme]-L-cysteine + [acceptor protein]-N(6)-ubiquitinyl-L-lysine.</text>
        <dbReference type="EC" id="2.3.2.31"/>
    </reaction>
</comment>
<reference evidence="16" key="1">
    <citation type="submission" date="2021-03" db="EMBL/GenBank/DDBJ databases">
        <authorList>
            <consortium name="Genoscope - CEA"/>
            <person name="William W."/>
        </authorList>
    </citation>
    <scope>NUCLEOTIDE SEQUENCE</scope>
    <source>
        <strain evidence="16">Doubled-haploid Pahang</strain>
    </source>
</reference>
<accession>A0A8D7AHS0</accession>
<name>A0A8D7AHS0_MUSAM</name>
<evidence type="ECO:0000256" key="9">
    <source>
        <dbReference type="ARBA" id="ARBA00022771"/>
    </source>
</evidence>
<dbReference type="FunFam" id="3.30.40.10:FF:000230">
    <property type="entry name" value="RBR-type E3 ubiquitin transferase"/>
    <property type="match status" value="1"/>
</dbReference>
<dbReference type="InterPro" id="IPR044066">
    <property type="entry name" value="TRIAD_supradom"/>
</dbReference>
<dbReference type="EMBL" id="HG996468">
    <property type="protein sequence ID" value="CAG1849279.1"/>
    <property type="molecule type" value="Genomic_DNA"/>
</dbReference>
<feature type="domain" description="RING-type" evidence="14">
    <location>
        <begin position="431"/>
        <end position="476"/>
    </location>
</feature>
<keyword evidence="8" id="KW-0677">Repeat</keyword>
<dbReference type="GO" id="GO:0008270">
    <property type="term" value="F:zinc ion binding"/>
    <property type="evidence" value="ECO:0007669"/>
    <property type="project" value="UniProtKB-KW"/>
</dbReference>
<evidence type="ECO:0000256" key="2">
    <source>
        <dbReference type="ARBA" id="ARBA00001947"/>
    </source>
</evidence>
<feature type="domain" description="RING-type" evidence="15">
    <location>
        <begin position="427"/>
        <end position="608"/>
    </location>
</feature>
<keyword evidence="10" id="KW-0833">Ubl conjugation pathway</keyword>
<dbReference type="GO" id="GO:0061630">
    <property type="term" value="F:ubiquitin protein ligase activity"/>
    <property type="evidence" value="ECO:0007669"/>
    <property type="project" value="UniProtKB-EC"/>
</dbReference>
<comment type="similarity">
    <text evidence="4">Belongs to the RBR family. Ariadne subfamily.</text>
</comment>
<evidence type="ECO:0000256" key="6">
    <source>
        <dbReference type="ARBA" id="ARBA00022679"/>
    </source>
</evidence>
<dbReference type="SMART" id="SM00647">
    <property type="entry name" value="IBR"/>
    <property type="match status" value="1"/>
</dbReference>
<evidence type="ECO:0000256" key="4">
    <source>
        <dbReference type="ARBA" id="ARBA00005884"/>
    </source>
</evidence>
<evidence type="ECO:0000256" key="7">
    <source>
        <dbReference type="ARBA" id="ARBA00022723"/>
    </source>
</evidence>
<keyword evidence="7" id="KW-0479">Metal-binding</keyword>
<evidence type="ECO:0000256" key="3">
    <source>
        <dbReference type="ARBA" id="ARBA00003976"/>
    </source>
</evidence>
<evidence type="ECO:0000256" key="1">
    <source>
        <dbReference type="ARBA" id="ARBA00001798"/>
    </source>
</evidence>
<evidence type="ECO:0000256" key="11">
    <source>
        <dbReference type="ARBA" id="ARBA00022833"/>
    </source>
</evidence>
<evidence type="ECO:0000256" key="12">
    <source>
        <dbReference type="PROSITE-ProRule" id="PRU00175"/>
    </source>
</evidence>
<dbReference type="SUPFAM" id="SSF57850">
    <property type="entry name" value="RING/U-box"/>
    <property type="match status" value="3"/>
</dbReference>
<evidence type="ECO:0000256" key="10">
    <source>
        <dbReference type="ARBA" id="ARBA00022786"/>
    </source>
</evidence>
<dbReference type="PROSITE" id="PS50089">
    <property type="entry name" value="ZF_RING_2"/>
    <property type="match status" value="1"/>
</dbReference>
<evidence type="ECO:0000259" key="15">
    <source>
        <dbReference type="PROSITE" id="PS51873"/>
    </source>
</evidence>
<organism evidence="16">
    <name type="scientific">Musa acuminata subsp. malaccensis</name>
    <name type="common">Wild banana</name>
    <name type="synonym">Musa malaccensis</name>
    <dbReference type="NCBI Taxonomy" id="214687"/>
    <lineage>
        <taxon>Eukaryota</taxon>
        <taxon>Viridiplantae</taxon>
        <taxon>Streptophyta</taxon>
        <taxon>Embryophyta</taxon>
        <taxon>Tracheophyta</taxon>
        <taxon>Spermatophyta</taxon>
        <taxon>Magnoliopsida</taxon>
        <taxon>Liliopsida</taxon>
        <taxon>Zingiberales</taxon>
        <taxon>Musaceae</taxon>
        <taxon>Musa</taxon>
    </lineage>
</organism>
<sequence length="608" mass="66100">MPIFRYLFRCLGFFTEVKCDADGPRSPTQRRTEGSTCGDQLRVALAESPRAASIQISDDDGLVMPSVDGEATATERGAATHPGGDLQNHLNNVEREEDARHHLPGDADIILTSGDDGPVMPSVDGEATATERGVATHPGDDLQNHLNNVEREEDARHHLPGDADLIQTSGDDGPVMPSVDGEATATERGVATHPGDDLQNHLNNNHLNNVEREQDARHHLPGDADLIQTSGDDGPVMPSVDGEATATERGAATHPGGDLQNHLNNVEREQDARHHLPGDADLIQTSGDDGPVMPSVDGEATATERGAATHPGGDLQNHLNNVEREEDARHHLPGDADLIQTSGDDGSVIPVADDGCDSHHRDDAQNLEEVLYHIAIAESLEYQGLPALVDFDGFRGFKLDDHDDEEVARLIALELGQSSNNPPPPAPDAHCSICMEDKYSFECMAIKGCSHTYCACCVSQYVASKVEANEARVGCPDPNCETGFLEPEMCRLILPAKVFDRWGCRLCEEGILGSAKFYCPYGDCSALLIDDGGDAVDHSKCPHCMRMFCAQCRVPWHSGYSCKDYETLCPDKKSRDLMKLATRKRWQRCPNCGFFVERTSGCNYIKCR</sequence>
<dbReference type="CDD" id="cd22582">
    <property type="entry name" value="BRcat_RBR_unk"/>
    <property type="match status" value="1"/>
</dbReference>
<dbReference type="InterPro" id="IPR002867">
    <property type="entry name" value="IBR_dom"/>
</dbReference>
<evidence type="ECO:0000256" key="5">
    <source>
        <dbReference type="ARBA" id="ARBA00012251"/>
    </source>
</evidence>
<dbReference type="Pfam" id="PF01485">
    <property type="entry name" value="IBR"/>
    <property type="match status" value="1"/>
</dbReference>
<dbReference type="Gene3D" id="3.30.40.10">
    <property type="entry name" value="Zinc/RING finger domain, C3HC4 (zinc finger)"/>
    <property type="match status" value="1"/>
</dbReference>
<comment type="function">
    <text evidence="3">Might act as an E3 ubiquitin-protein ligase, or as part of E3 complex, which accepts ubiquitin from specific E2 ubiquitin-conjugating enzymes and then transfers it to substrates.</text>
</comment>
<dbReference type="PROSITE" id="PS51873">
    <property type="entry name" value="TRIAD"/>
    <property type="match status" value="1"/>
</dbReference>
<feature type="region of interest" description="Disordered" evidence="13">
    <location>
        <begin position="113"/>
        <end position="141"/>
    </location>
</feature>
<dbReference type="AlphaFoldDB" id="A0A8D7AHS0"/>
<feature type="region of interest" description="Disordered" evidence="13">
    <location>
        <begin position="222"/>
        <end position="262"/>
    </location>
</feature>
<protein>
    <recommendedName>
        <fullName evidence="5">RBR-type E3 ubiquitin transferase</fullName>
        <ecNumber evidence="5">2.3.2.31</ecNumber>
    </recommendedName>
</protein>